<dbReference type="PROSITE" id="PS50304">
    <property type="entry name" value="TUDOR"/>
    <property type="match status" value="1"/>
</dbReference>
<sequence length="550" mass="57521">MGRSQVDLSRSQVDPRRSQVDLRQISVDFSSSQVDPSRSQPDPGAFPAVPSPDFSFAADEHLDVYVSAAESPGRFWVQLLGARSLQLDRLTAEMGHFYRSSAPVPPPSLQPGDIVAAPYLAGGEWCRARVLGPLDNGHLGLSYVDFGDSGEAPPEALRALRSDFLSLPFQAIECSLAGVVPSGERDTGTRLAPGVAPGGDTAVTSWGHGWHLLGTRMAPPGDTAGTCGGTRLSVTWGGGHGWHLGVAPLGGWHLGLSPPGVACGSVRRVGHSPVTSWGGTWVCHLLGGGTRPVPVSQLSPCPCVPMCHTAVPKCPQVAAGRSPAGVPVSLCPCVTQLSPCPQCPQVAAGRLQPCGSSCVPVSHSCPHVPVSLCHTAVPMSPGGGWPAPALQEFVRLSGCARWAPLRAQICSYGPAGPRLRLFGRRGHGQVCHCVTKCHQMSPVSPNVPMATDRCVTVSPMSPNVTKCHQCPHGMDRCVTNVPKCPHGHGQVCHQMSPVSPGVPNVPMAMDRCVPRCPQMSPGVPSVPTATDRCVPSVPNVTSVPMATDRC</sequence>
<dbReference type="Proteomes" id="UP000007754">
    <property type="component" value="Chromosome 25"/>
</dbReference>
<dbReference type="GO" id="GO:0034587">
    <property type="term" value="P:piRNA processing"/>
    <property type="evidence" value="ECO:0007669"/>
    <property type="project" value="TreeGrafter"/>
</dbReference>
<proteinExistence type="predicted"/>
<keyword evidence="4" id="KW-1185">Reference proteome</keyword>
<dbReference type="PANTHER" id="PTHR22948:SF18">
    <property type="entry name" value="TUDOR AND KH DOMAIN-CONTAINING PROTEIN"/>
    <property type="match status" value="1"/>
</dbReference>
<dbReference type="GeneTree" id="ENSGT00940000159364"/>
<feature type="compositionally biased region" description="Polar residues" evidence="1">
    <location>
        <begin position="1"/>
        <end position="12"/>
    </location>
</feature>
<evidence type="ECO:0000313" key="4">
    <source>
        <dbReference type="Proteomes" id="UP000007754"/>
    </source>
</evidence>
<reference evidence="3" key="3">
    <citation type="submission" date="2025-09" db="UniProtKB">
        <authorList>
            <consortium name="Ensembl"/>
        </authorList>
    </citation>
    <scope>IDENTIFICATION</scope>
</reference>
<dbReference type="GO" id="GO:0007283">
    <property type="term" value="P:spermatogenesis"/>
    <property type="evidence" value="ECO:0007669"/>
    <property type="project" value="TreeGrafter"/>
</dbReference>
<feature type="region of interest" description="Disordered" evidence="1">
    <location>
        <begin position="1"/>
        <end position="50"/>
    </location>
</feature>
<dbReference type="Pfam" id="PF00567">
    <property type="entry name" value="TUDOR"/>
    <property type="match status" value="1"/>
</dbReference>
<dbReference type="PANTHER" id="PTHR22948">
    <property type="entry name" value="TUDOR DOMAIN CONTAINING PROTEIN"/>
    <property type="match status" value="1"/>
</dbReference>
<evidence type="ECO:0000259" key="2">
    <source>
        <dbReference type="PROSITE" id="PS50304"/>
    </source>
</evidence>
<dbReference type="Ensembl" id="ENSTGUT00000032926.1">
    <property type="protein sequence ID" value="ENSTGUP00000038224.1"/>
    <property type="gene ID" value="ENSTGUG00000028574.1"/>
</dbReference>
<dbReference type="Gene3D" id="2.40.50.90">
    <property type="match status" value="1"/>
</dbReference>
<dbReference type="GO" id="GO:0043186">
    <property type="term" value="C:P granule"/>
    <property type="evidence" value="ECO:0007669"/>
    <property type="project" value="TreeGrafter"/>
</dbReference>
<protein>
    <recommendedName>
        <fullName evidence="2">Tudor domain-containing protein</fullName>
    </recommendedName>
</protein>
<name>A0A674HUJ6_TAEGU</name>
<accession>A0A674HUJ6</accession>
<dbReference type="GO" id="GO:0030719">
    <property type="term" value="P:P granule organization"/>
    <property type="evidence" value="ECO:0007669"/>
    <property type="project" value="TreeGrafter"/>
</dbReference>
<dbReference type="InterPro" id="IPR035437">
    <property type="entry name" value="SNase_OB-fold_sf"/>
</dbReference>
<dbReference type="InterPro" id="IPR002999">
    <property type="entry name" value="Tudor"/>
</dbReference>
<reference evidence="3 4" key="1">
    <citation type="journal article" date="2010" name="Nature">
        <title>The genome of a songbird.</title>
        <authorList>
            <person name="Warren W.C."/>
            <person name="Clayton D.F."/>
            <person name="Ellegren H."/>
            <person name="Arnold A.P."/>
            <person name="Hillier L.W."/>
            <person name="Kunstner A."/>
            <person name="Searle S."/>
            <person name="White S."/>
            <person name="Vilella A.J."/>
            <person name="Fairley S."/>
            <person name="Heger A."/>
            <person name="Kong L."/>
            <person name="Ponting C.P."/>
            <person name="Jarvis E.D."/>
            <person name="Mello C.V."/>
            <person name="Minx P."/>
            <person name="Lovell P."/>
            <person name="Velho T.A."/>
            <person name="Ferris M."/>
            <person name="Balakrishnan C.N."/>
            <person name="Sinha S."/>
            <person name="Blatti C."/>
            <person name="London S.E."/>
            <person name="Li Y."/>
            <person name="Lin Y.C."/>
            <person name="George J."/>
            <person name="Sweedler J."/>
            <person name="Southey B."/>
            <person name="Gunaratne P."/>
            <person name="Watson M."/>
            <person name="Nam K."/>
            <person name="Backstrom N."/>
            <person name="Smeds L."/>
            <person name="Nabholz B."/>
            <person name="Itoh Y."/>
            <person name="Whitney O."/>
            <person name="Pfenning A.R."/>
            <person name="Howard J."/>
            <person name="Volker M."/>
            <person name="Skinner B.M."/>
            <person name="Griffin D.K."/>
            <person name="Ye L."/>
            <person name="McLaren W.M."/>
            <person name="Flicek P."/>
            <person name="Quesada V."/>
            <person name="Velasco G."/>
            <person name="Lopez-Otin C."/>
            <person name="Puente X.S."/>
            <person name="Olender T."/>
            <person name="Lancet D."/>
            <person name="Smit A.F."/>
            <person name="Hubley R."/>
            <person name="Konkel M.K."/>
            <person name="Walker J.A."/>
            <person name="Batzer M.A."/>
            <person name="Gu W."/>
            <person name="Pollock D.D."/>
            <person name="Chen L."/>
            <person name="Cheng Z."/>
            <person name="Eichler E.E."/>
            <person name="Stapley J."/>
            <person name="Slate J."/>
            <person name="Ekblom R."/>
            <person name="Birkhead T."/>
            <person name="Burke T."/>
            <person name="Burt D."/>
            <person name="Scharff C."/>
            <person name="Adam I."/>
            <person name="Richard H."/>
            <person name="Sultan M."/>
            <person name="Soldatov A."/>
            <person name="Lehrach H."/>
            <person name="Edwards S.V."/>
            <person name="Yang S.P."/>
            <person name="Li X."/>
            <person name="Graves T."/>
            <person name="Fulton L."/>
            <person name="Nelson J."/>
            <person name="Chinwalla A."/>
            <person name="Hou S."/>
            <person name="Mardis E.R."/>
            <person name="Wilson R.K."/>
        </authorList>
    </citation>
    <scope>NUCLEOTIDE SEQUENCE [LARGE SCALE GENOMIC DNA]</scope>
</reference>
<evidence type="ECO:0000256" key="1">
    <source>
        <dbReference type="SAM" id="MobiDB-lite"/>
    </source>
</evidence>
<organism evidence="3 4">
    <name type="scientific">Taeniopygia guttata</name>
    <name type="common">Zebra finch</name>
    <name type="synonym">Poephila guttata</name>
    <dbReference type="NCBI Taxonomy" id="59729"/>
    <lineage>
        <taxon>Eukaryota</taxon>
        <taxon>Metazoa</taxon>
        <taxon>Chordata</taxon>
        <taxon>Craniata</taxon>
        <taxon>Vertebrata</taxon>
        <taxon>Euteleostomi</taxon>
        <taxon>Archelosauria</taxon>
        <taxon>Archosauria</taxon>
        <taxon>Dinosauria</taxon>
        <taxon>Saurischia</taxon>
        <taxon>Theropoda</taxon>
        <taxon>Coelurosauria</taxon>
        <taxon>Aves</taxon>
        <taxon>Neognathae</taxon>
        <taxon>Neoaves</taxon>
        <taxon>Telluraves</taxon>
        <taxon>Australaves</taxon>
        <taxon>Passeriformes</taxon>
        <taxon>Passeroidea</taxon>
        <taxon>Estrildidae</taxon>
        <taxon>Estrildinae</taxon>
        <taxon>Taeniopygia</taxon>
    </lineage>
</organism>
<dbReference type="InterPro" id="IPR050621">
    <property type="entry name" value="Tudor_domain_containing"/>
</dbReference>
<dbReference type="SUPFAM" id="SSF63748">
    <property type="entry name" value="Tudor/PWWP/MBT"/>
    <property type="match status" value="1"/>
</dbReference>
<dbReference type="Gene3D" id="2.30.30.140">
    <property type="match status" value="1"/>
</dbReference>
<feature type="domain" description="Tudor" evidence="2">
    <location>
        <begin position="108"/>
        <end position="167"/>
    </location>
</feature>
<feature type="compositionally biased region" description="Polar residues" evidence="1">
    <location>
        <begin position="27"/>
        <end position="40"/>
    </location>
</feature>
<evidence type="ECO:0000313" key="3">
    <source>
        <dbReference type="Ensembl" id="ENSTGUP00000038224.1"/>
    </source>
</evidence>
<reference evidence="3" key="2">
    <citation type="submission" date="2025-08" db="UniProtKB">
        <authorList>
            <consortium name="Ensembl"/>
        </authorList>
    </citation>
    <scope>IDENTIFICATION</scope>
</reference>
<dbReference type="InParanoid" id="A0A674HUJ6"/>
<dbReference type="AlphaFoldDB" id="A0A674HUJ6"/>